<dbReference type="AlphaFoldDB" id="A0A4Y7PTR6"/>
<protein>
    <recommendedName>
        <fullName evidence="3">F-box domain-containing protein</fullName>
    </recommendedName>
</protein>
<evidence type="ECO:0000313" key="2">
    <source>
        <dbReference type="Proteomes" id="UP000294933"/>
    </source>
</evidence>
<sequence>MDPCFLPPEIWRNIFRFATFTATSLNVMDWDRSRRNAALSYQSTLPTKKALTLVSRKFREMSLDYVFELVQIFNRHNAQRLLDTIREHTTYSSTGSSPAKLIKYIIVVPGAEEDSDLSLNEVWMKIFPFCTKLAGFATGWKSAERGPNGEKIDLSALMASIPSSITTLEWHRTLSPRSFHSLRKHAALRNLRVSNLLPMSPEDHDVIIPFITHLDVCIPMRNVPVSWWDLPSVSHLTLEWPERRHYKRLIGKSKDTIRSLYLAEPCRSKSNDFPWIVAKMPNLETFCYDIVLAGNEPTTFPSSWLGVGYHASLTHIYLFCRGGGWDPAKRSFSEVRDSFSRHLQPLMTGHLTPLTVSIIDTHVVFGQGDFHEDGYEYASKQRFFDDLSASLSSPDVQCIVK</sequence>
<accession>A0A4Y7PTR6</accession>
<dbReference type="EMBL" id="ML170214">
    <property type="protein sequence ID" value="TDL17920.1"/>
    <property type="molecule type" value="Genomic_DNA"/>
</dbReference>
<organism evidence="1 2">
    <name type="scientific">Rickenella mellea</name>
    <dbReference type="NCBI Taxonomy" id="50990"/>
    <lineage>
        <taxon>Eukaryota</taxon>
        <taxon>Fungi</taxon>
        <taxon>Dikarya</taxon>
        <taxon>Basidiomycota</taxon>
        <taxon>Agaricomycotina</taxon>
        <taxon>Agaricomycetes</taxon>
        <taxon>Hymenochaetales</taxon>
        <taxon>Rickenellaceae</taxon>
        <taxon>Rickenella</taxon>
    </lineage>
</organism>
<dbReference type="OrthoDB" id="3256525at2759"/>
<keyword evidence="2" id="KW-1185">Reference proteome</keyword>
<dbReference type="Proteomes" id="UP000294933">
    <property type="component" value="Unassembled WGS sequence"/>
</dbReference>
<dbReference type="VEuPathDB" id="FungiDB:BD410DRAFT_831193"/>
<reference evidence="1 2" key="1">
    <citation type="submission" date="2018-06" db="EMBL/GenBank/DDBJ databases">
        <title>A transcriptomic atlas of mushroom development highlights an independent origin of complex multicellularity.</title>
        <authorList>
            <consortium name="DOE Joint Genome Institute"/>
            <person name="Krizsan K."/>
            <person name="Almasi E."/>
            <person name="Merenyi Z."/>
            <person name="Sahu N."/>
            <person name="Viragh M."/>
            <person name="Koszo T."/>
            <person name="Mondo S."/>
            <person name="Kiss B."/>
            <person name="Balint B."/>
            <person name="Kues U."/>
            <person name="Barry K."/>
            <person name="Hegedus J.C."/>
            <person name="Henrissat B."/>
            <person name="Johnson J."/>
            <person name="Lipzen A."/>
            <person name="Ohm R."/>
            <person name="Nagy I."/>
            <person name="Pangilinan J."/>
            <person name="Yan J."/>
            <person name="Xiong Y."/>
            <person name="Grigoriev I.V."/>
            <person name="Hibbett D.S."/>
            <person name="Nagy L.G."/>
        </authorList>
    </citation>
    <scope>NUCLEOTIDE SEQUENCE [LARGE SCALE GENOMIC DNA]</scope>
    <source>
        <strain evidence="1 2">SZMC22713</strain>
    </source>
</reference>
<proteinExistence type="predicted"/>
<name>A0A4Y7PTR6_9AGAM</name>
<evidence type="ECO:0008006" key="3">
    <source>
        <dbReference type="Google" id="ProtNLM"/>
    </source>
</evidence>
<gene>
    <name evidence="1" type="ORF">BD410DRAFT_831193</name>
</gene>
<evidence type="ECO:0000313" key="1">
    <source>
        <dbReference type="EMBL" id="TDL17920.1"/>
    </source>
</evidence>